<evidence type="ECO:0008006" key="4">
    <source>
        <dbReference type="Google" id="ProtNLM"/>
    </source>
</evidence>
<dbReference type="Proteomes" id="UP000318582">
    <property type="component" value="Unassembled WGS sequence"/>
</dbReference>
<gene>
    <name evidence="2" type="ORF">PhCBS80983_g02541</name>
</gene>
<dbReference type="PANTHER" id="PTHR34066">
    <property type="entry name" value="GROWTH FACTOR 2"/>
    <property type="match status" value="1"/>
</dbReference>
<evidence type="ECO:0000256" key="1">
    <source>
        <dbReference type="SAM" id="MobiDB-lite"/>
    </source>
</evidence>
<dbReference type="InterPro" id="IPR013885">
    <property type="entry name" value="DUF1764_euk"/>
</dbReference>
<evidence type="ECO:0000313" key="3">
    <source>
        <dbReference type="Proteomes" id="UP000318582"/>
    </source>
</evidence>
<comment type="caution">
    <text evidence="2">The sequence shown here is derived from an EMBL/GenBank/DDBJ whole genome shotgun (WGS) entry which is preliminary data.</text>
</comment>
<proteinExistence type="predicted"/>
<keyword evidence="3" id="KW-1185">Reference proteome</keyword>
<reference evidence="2 3" key="1">
    <citation type="journal article" date="2019" name="Sci. Rep.">
        <title>Comparative genomics of chytrid fungi reveal insights into the obligate biotrophic and pathogenic lifestyle of Synchytrium endobioticum.</title>
        <authorList>
            <person name="van de Vossenberg B.T.L.H."/>
            <person name="Warris S."/>
            <person name="Nguyen H.D.T."/>
            <person name="van Gent-Pelzer M.P.E."/>
            <person name="Joly D.L."/>
            <person name="van de Geest H.C."/>
            <person name="Bonants P.J.M."/>
            <person name="Smith D.S."/>
            <person name="Levesque C.A."/>
            <person name="van der Lee T.A.J."/>
        </authorList>
    </citation>
    <scope>NUCLEOTIDE SEQUENCE [LARGE SCALE GENOMIC DNA]</scope>
    <source>
        <strain evidence="2 3">CBS 809.83</strain>
    </source>
</reference>
<dbReference type="EMBL" id="QEAQ01000026">
    <property type="protein sequence ID" value="TPX59386.1"/>
    <property type="molecule type" value="Genomic_DNA"/>
</dbReference>
<organism evidence="2 3">
    <name type="scientific">Powellomyces hirtus</name>
    <dbReference type="NCBI Taxonomy" id="109895"/>
    <lineage>
        <taxon>Eukaryota</taxon>
        <taxon>Fungi</taxon>
        <taxon>Fungi incertae sedis</taxon>
        <taxon>Chytridiomycota</taxon>
        <taxon>Chytridiomycota incertae sedis</taxon>
        <taxon>Chytridiomycetes</taxon>
        <taxon>Spizellomycetales</taxon>
        <taxon>Powellomycetaceae</taxon>
        <taxon>Powellomyces</taxon>
    </lineage>
</organism>
<dbReference type="Pfam" id="PF08576">
    <property type="entry name" value="DUF1764"/>
    <property type="match status" value="1"/>
</dbReference>
<accession>A0A507E6D3</accession>
<feature type="compositionally biased region" description="Pro residues" evidence="1">
    <location>
        <begin position="1"/>
        <end position="19"/>
    </location>
</feature>
<sequence>MPPKNAQPSNPSEPTPSPIPAKRKAASEIDDIFSGKKPTPMAVSTSALPPPAPLSKSQRKKLKSRQNALKEDAAAELPPPPLSEESTDPAEKKAGSGDLNEEDETFEVITDEKEVAARIKEARSARPKPVIETVEFKEFSQLAIPAPPIPGDDGAFGDSRGALKGKRKTEDGLGLFTTDELNIGKGEGDTPQCPFECWCCF</sequence>
<dbReference type="PANTHER" id="PTHR34066:SF1">
    <property type="entry name" value="DUF1764 FAMILY PROTEIN"/>
    <property type="match status" value="1"/>
</dbReference>
<name>A0A507E6D3_9FUNG</name>
<feature type="region of interest" description="Disordered" evidence="1">
    <location>
        <begin position="1"/>
        <end position="107"/>
    </location>
</feature>
<protein>
    <recommendedName>
        <fullName evidence="4">DUF1764 domain-containing protein</fullName>
    </recommendedName>
</protein>
<evidence type="ECO:0000313" key="2">
    <source>
        <dbReference type="EMBL" id="TPX59386.1"/>
    </source>
</evidence>
<feature type="region of interest" description="Disordered" evidence="1">
    <location>
        <begin position="144"/>
        <end position="168"/>
    </location>
</feature>
<dbReference type="AlphaFoldDB" id="A0A507E6D3"/>